<evidence type="ECO:0000256" key="7">
    <source>
        <dbReference type="ARBA" id="ARBA00022722"/>
    </source>
</evidence>
<evidence type="ECO:0000256" key="12">
    <source>
        <dbReference type="ARBA" id="ARBA00045850"/>
    </source>
</evidence>
<evidence type="ECO:0000256" key="6">
    <source>
        <dbReference type="ARBA" id="ARBA00022490"/>
    </source>
</evidence>
<protein>
    <recommendedName>
        <fullName evidence="5">Putative nuclease HARBI1</fullName>
    </recommendedName>
    <alternativeName>
        <fullName evidence="11">Harbinger transposase-derived nuclease</fullName>
    </alternativeName>
</protein>
<dbReference type="PANTHER" id="PTHR22930">
    <property type="match status" value="1"/>
</dbReference>
<evidence type="ECO:0000256" key="9">
    <source>
        <dbReference type="ARBA" id="ARBA00022801"/>
    </source>
</evidence>
<dbReference type="InterPro" id="IPR045249">
    <property type="entry name" value="HARBI1-like"/>
</dbReference>
<evidence type="ECO:0000313" key="16">
    <source>
        <dbReference type="Proteomes" id="UP000271162"/>
    </source>
</evidence>
<keyword evidence="13" id="KW-0175">Coiled coil</keyword>
<keyword evidence="9" id="KW-0378">Hydrolase</keyword>
<reference evidence="17" key="1">
    <citation type="submission" date="2017-02" db="UniProtKB">
        <authorList>
            <consortium name="WormBaseParasite"/>
        </authorList>
    </citation>
    <scope>IDENTIFICATION</scope>
</reference>
<dbReference type="PRINTS" id="PR02086">
    <property type="entry name" value="PUTNUCHARBI1"/>
</dbReference>
<dbReference type="GO" id="GO:0046872">
    <property type="term" value="F:metal ion binding"/>
    <property type="evidence" value="ECO:0007669"/>
    <property type="project" value="UniProtKB-KW"/>
</dbReference>
<keyword evidence="6" id="KW-0963">Cytoplasm</keyword>
<evidence type="ECO:0000313" key="15">
    <source>
        <dbReference type="EMBL" id="VDL73941.1"/>
    </source>
</evidence>
<keyword evidence="8" id="KW-0479">Metal-binding</keyword>
<dbReference type="GO" id="GO:0016787">
    <property type="term" value="F:hydrolase activity"/>
    <property type="evidence" value="ECO:0007669"/>
    <property type="project" value="UniProtKB-KW"/>
</dbReference>
<feature type="domain" description="DDE Tnp4" evidence="14">
    <location>
        <begin position="429"/>
        <end position="578"/>
    </location>
</feature>
<evidence type="ECO:0000256" key="4">
    <source>
        <dbReference type="ARBA" id="ARBA00006958"/>
    </source>
</evidence>
<dbReference type="Pfam" id="PF13359">
    <property type="entry name" value="DDE_Tnp_4"/>
    <property type="match status" value="1"/>
</dbReference>
<feature type="coiled-coil region" evidence="13">
    <location>
        <begin position="205"/>
        <end position="253"/>
    </location>
</feature>
<organism evidence="17">
    <name type="scientific">Nippostrongylus brasiliensis</name>
    <name type="common">Rat hookworm</name>
    <dbReference type="NCBI Taxonomy" id="27835"/>
    <lineage>
        <taxon>Eukaryota</taxon>
        <taxon>Metazoa</taxon>
        <taxon>Ecdysozoa</taxon>
        <taxon>Nematoda</taxon>
        <taxon>Chromadorea</taxon>
        <taxon>Rhabditida</taxon>
        <taxon>Rhabditina</taxon>
        <taxon>Rhabditomorpha</taxon>
        <taxon>Strongyloidea</taxon>
        <taxon>Heligmosomidae</taxon>
        <taxon>Nippostrongylus</taxon>
    </lineage>
</organism>
<accession>A0A0N4Y3G6</accession>
<dbReference type="PANTHER" id="PTHR22930:SF289">
    <property type="entry name" value="DDE TNP4 DOMAIN-CONTAINING PROTEIN-RELATED"/>
    <property type="match status" value="1"/>
</dbReference>
<gene>
    <name evidence="15" type="ORF">NBR_LOCUS10352</name>
</gene>
<evidence type="ECO:0000256" key="3">
    <source>
        <dbReference type="ARBA" id="ARBA00004496"/>
    </source>
</evidence>
<evidence type="ECO:0000313" key="17">
    <source>
        <dbReference type="WBParaSite" id="NBR_0001035101-mRNA-1"/>
    </source>
</evidence>
<keyword evidence="7" id="KW-0540">Nuclease</keyword>
<dbReference type="OrthoDB" id="5852834at2759"/>
<evidence type="ECO:0000256" key="8">
    <source>
        <dbReference type="ARBA" id="ARBA00022723"/>
    </source>
</evidence>
<comment type="cofactor">
    <cofactor evidence="1">
        <name>a divalent metal cation</name>
        <dbReference type="ChEBI" id="CHEBI:60240"/>
    </cofactor>
</comment>
<dbReference type="Proteomes" id="UP000271162">
    <property type="component" value="Unassembled WGS sequence"/>
</dbReference>
<dbReference type="InterPro" id="IPR027806">
    <property type="entry name" value="HARBI1_dom"/>
</dbReference>
<dbReference type="STRING" id="27835.A0A0N4Y3G6"/>
<evidence type="ECO:0000256" key="13">
    <source>
        <dbReference type="SAM" id="Coils"/>
    </source>
</evidence>
<keyword evidence="16" id="KW-1185">Reference proteome</keyword>
<proteinExistence type="inferred from homology"/>
<dbReference type="AlphaFoldDB" id="A0A0N4Y3G6"/>
<evidence type="ECO:0000256" key="5">
    <source>
        <dbReference type="ARBA" id="ARBA00015519"/>
    </source>
</evidence>
<reference evidence="15 16" key="2">
    <citation type="submission" date="2018-11" db="EMBL/GenBank/DDBJ databases">
        <authorList>
            <consortium name="Pathogen Informatics"/>
        </authorList>
    </citation>
    <scope>NUCLEOTIDE SEQUENCE [LARGE SCALE GENOMIC DNA]</scope>
</reference>
<evidence type="ECO:0000256" key="11">
    <source>
        <dbReference type="ARBA" id="ARBA00030126"/>
    </source>
</evidence>
<keyword evidence="10" id="KW-0539">Nucleus</keyword>
<comment type="similarity">
    <text evidence="4">Belongs to the HARBI1 family.</text>
</comment>
<dbReference type="GO" id="GO:0004518">
    <property type="term" value="F:nuclease activity"/>
    <property type="evidence" value="ECO:0007669"/>
    <property type="project" value="UniProtKB-KW"/>
</dbReference>
<evidence type="ECO:0000256" key="1">
    <source>
        <dbReference type="ARBA" id="ARBA00001968"/>
    </source>
</evidence>
<evidence type="ECO:0000256" key="10">
    <source>
        <dbReference type="ARBA" id="ARBA00023242"/>
    </source>
</evidence>
<dbReference type="GO" id="GO:0005634">
    <property type="term" value="C:nucleus"/>
    <property type="evidence" value="ECO:0007669"/>
    <property type="project" value="UniProtKB-SubCell"/>
</dbReference>
<dbReference type="InterPro" id="IPR026103">
    <property type="entry name" value="HARBI1_animal"/>
</dbReference>
<name>A0A0N4Y3G6_NIPBR</name>
<comment type="function">
    <text evidence="12">Transposase-derived protein that may have nuclease activity. Does not have transposase activity.</text>
</comment>
<dbReference type="GO" id="GO:0005737">
    <property type="term" value="C:cytoplasm"/>
    <property type="evidence" value="ECO:0007669"/>
    <property type="project" value="UniProtKB-SubCell"/>
</dbReference>
<comment type="subcellular location">
    <subcellularLocation>
        <location evidence="3">Cytoplasm</location>
    </subcellularLocation>
    <subcellularLocation>
        <location evidence="2">Nucleus</location>
    </subcellularLocation>
</comment>
<dbReference type="EMBL" id="UYSL01020302">
    <property type="protein sequence ID" value="VDL73941.1"/>
    <property type="molecule type" value="Genomic_DNA"/>
</dbReference>
<evidence type="ECO:0000256" key="2">
    <source>
        <dbReference type="ARBA" id="ARBA00004123"/>
    </source>
</evidence>
<sequence>MERKRAVHFHRRELVLLMDLYIKNYASYHGSFTSGGRVGRGVRDKFHEEWAQAVSGLGVAPRSKSQIEEKIKNERKRVHRFIMEEKERLASTGEGRPPLIMLPSYLEPLLHYMTDKYDNGIPGIVDYVADPHDNFEDLPGTSEVLGSLFADEDDRNLYGRPRCDIWEDDDAEVEHPTEVQRETRKRSYASIARESLTAYMDETKLVKLQQQLEIATTEIRKMEMEKLKVEMVKLKMETERLALEMEVMRAKKQFSEAHASPTSPTYYYFPSPAVSPVHFDVTENHERQLNEKPIRRIASRRFRHRLSPLDVQDDATFRHRFRLSRHCFRYVLGLIGDDLNPQTARSRSLTNSQKLGIFLETIGSSNLQRTTGVALGCSQSTVSRVIRDVSEVFWRRRNEFILWPTEEEQTAMSERFFDICRIPKVVGAIDGTHVKIIAPTESEDSYVNRKGYHSINVGAVADLDSRFIWLSVAFPGKTHDSKVFRMDALYDDLRSGRRSGVLLGDGAYRLEPFLLKPFLGEDMTEPQVRFTEALQEGRACVARAFGALKRQFQSLQIELQYSPQTAAKIINAAVCLRNLCIDMGESDFDDVEANTSYVDAGDVQYNGSDVEDESERDLVVREYFQSENGC</sequence>
<dbReference type="WBParaSite" id="NBR_0001035101-mRNA-1">
    <property type="protein sequence ID" value="NBR_0001035101-mRNA-1"/>
    <property type="gene ID" value="NBR_0001035101"/>
</dbReference>
<evidence type="ECO:0000259" key="14">
    <source>
        <dbReference type="Pfam" id="PF13359"/>
    </source>
</evidence>